<dbReference type="EMBL" id="MFBN01000058">
    <property type="protein sequence ID" value="OGD93815.1"/>
    <property type="molecule type" value="Genomic_DNA"/>
</dbReference>
<comment type="caution">
    <text evidence="1">The sequence shown here is derived from an EMBL/GenBank/DDBJ whole genome shotgun (WGS) entry which is preliminary data.</text>
</comment>
<protein>
    <submittedName>
        <fullName evidence="1">Uncharacterized protein</fullName>
    </submittedName>
</protein>
<proteinExistence type="predicted"/>
<dbReference type="AlphaFoldDB" id="A0A1F5GPQ3"/>
<reference evidence="1 2" key="1">
    <citation type="journal article" date="2016" name="Nat. Commun.">
        <title>Thousands of microbial genomes shed light on interconnected biogeochemical processes in an aquifer system.</title>
        <authorList>
            <person name="Anantharaman K."/>
            <person name="Brown C.T."/>
            <person name="Hug L.A."/>
            <person name="Sharon I."/>
            <person name="Castelle C.J."/>
            <person name="Probst A.J."/>
            <person name="Thomas B.C."/>
            <person name="Singh A."/>
            <person name="Wilkins M.J."/>
            <person name="Karaoz U."/>
            <person name="Brodie E.L."/>
            <person name="Williams K.H."/>
            <person name="Hubbard S.S."/>
            <person name="Banfield J.F."/>
        </authorList>
    </citation>
    <scope>NUCLEOTIDE SEQUENCE [LARGE SCALE GENOMIC DNA]</scope>
</reference>
<evidence type="ECO:0000313" key="1">
    <source>
        <dbReference type="EMBL" id="OGD93815.1"/>
    </source>
</evidence>
<organism evidence="1 2">
    <name type="scientific">Candidatus Curtissbacteria bacterium RIFCSPLOWO2_01_FULL_37_9</name>
    <dbReference type="NCBI Taxonomy" id="1797724"/>
    <lineage>
        <taxon>Bacteria</taxon>
        <taxon>Candidatus Curtissiibacteriota</taxon>
    </lineage>
</organism>
<name>A0A1F5GPQ3_9BACT</name>
<gene>
    <name evidence="1" type="ORF">A3A48_02155</name>
</gene>
<dbReference type="Proteomes" id="UP000178336">
    <property type="component" value="Unassembled WGS sequence"/>
</dbReference>
<sequence>MDDFQETSCIRCGKIRIFKKKWIEKLDRGSVITHIETVCPDNDCQKIVDAQFAAKRELRLAQENRKTGIKV</sequence>
<accession>A0A1F5GPQ3</accession>
<evidence type="ECO:0000313" key="2">
    <source>
        <dbReference type="Proteomes" id="UP000178336"/>
    </source>
</evidence>